<dbReference type="Pfam" id="PF06568">
    <property type="entry name" value="YjiS-like"/>
    <property type="match status" value="1"/>
</dbReference>
<sequence length="75" mass="8894">MRFAMPKSIEFALPQNQILPPISRILMGLAVTVARWELNLRTRNALEKLDDHLLHDIGLDRARAQEEWDKPFWWN</sequence>
<dbReference type="EMBL" id="JAAIVJ010000001">
    <property type="protein sequence ID" value="NEY89062.1"/>
    <property type="molecule type" value="Genomic_DNA"/>
</dbReference>
<dbReference type="InterPro" id="IPR009506">
    <property type="entry name" value="YjiS-like"/>
</dbReference>
<feature type="domain" description="YjiS-like" evidence="1">
    <location>
        <begin position="32"/>
        <end position="62"/>
    </location>
</feature>
<evidence type="ECO:0000259" key="1">
    <source>
        <dbReference type="Pfam" id="PF06568"/>
    </source>
</evidence>
<protein>
    <submittedName>
        <fullName evidence="2">DUF1127 domain-containing protein</fullName>
    </submittedName>
</protein>
<dbReference type="Proteomes" id="UP000477782">
    <property type="component" value="Unassembled WGS sequence"/>
</dbReference>
<comment type="caution">
    <text evidence="2">The sequence shown here is derived from an EMBL/GenBank/DDBJ whole genome shotgun (WGS) entry which is preliminary data.</text>
</comment>
<proteinExistence type="predicted"/>
<organism evidence="2 3">
    <name type="scientific">Tabrizicola oligotrophica</name>
    <dbReference type="NCBI Taxonomy" id="2710650"/>
    <lineage>
        <taxon>Bacteria</taxon>
        <taxon>Pseudomonadati</taxon>
        <taxon>Pseudomonadota</taxon>
        <taxon>Alphaproteobacteria</taxon>
        <taxon>Rhodobacterales</taxon>
        <taxon>Paracoccaceae</taxon>
        <taxon>Tabrizicola</taxon>
    </lineage>
</organism>
<reference evidence="2 3" key="1">
    <citation type="submission" date="2020-02" db="EMBL/GenBank/DDBJ databases">
        <authorList>
            <person name="Chen W.-M."/>
        </authorList>
    </citation>
    <scope>NUCLEOTIDE SEQUENCE [LARGE SCALE GENOMIC DNA]</scope>
    <source>
        <strain evidence="2 3">KMS-5</strain>
    </source>
</reference>
<evidence type="ECO:0000313" key="2">
    <source>
        <dbReference type="EMBL" id="NEY89062.1"/>
    </source>
</evidence>
<dbReference type="AlphaFoldDB" id="A0A6M0QRK3"/>
<gene>
    <name evidence="2" type="ORF">G4Z14_02030</name>
</gene>
<name>A0A6M0QRK3_9RHOB</name>
<evidence type="ECO:0000313" key="3">
    <source>
        <dbReference type="Proteomes" id="UP000477782"/>
    </source>
</evidence>
<accession>A0A6M0QRK3</accession>
<keyword evidence="3" id="KW-1185">Reference proteome</keyword>